<dbReference type="Proteomes" id="UP000298180">
    <property type="component" value="Unassembled WGS sequence"/>
</dbReference>
<sequence length="278" mass="31426">MEQVRTDSDTGSSWDRIITAARAGEPRALECVRNWPRLEAASEERDFSVNVQTLSDPAVSGPRRRREVFVPFTPFSGDEFVRRGVSTQDACDSVRACPPLERFLQFKALGHMSSLERRLFLDDELDARGRKKIGRELQLLAAPGEPIWQNWVDMTPWSHHEQFDGLIRRWMSSPVDLSEQQFFIDNWRDRHWSASAAGEFCDLLGTQLRLFLGIKLVRDMADGIGFCIARLEADPAQATRWAESIGLKLRFDAGATLQPSTSSTAKEMSGPWRAASGR</sequence>
<evidence type="ECO:0000256" key="1">
    <source>
        <dbReference type="SAM" id="MobiDB-lite"/>
    </source>
</evidence>
<dbReference type="EMBL" id="SMLM01000002">
    <property type="protein sequence ID" value="TFZ03074.1"/>
    <property type="molecule type" value="Genomic_DNA"/>
</dbReference>
<comment type="caution">
    <text evidence="2">The sequence shown here is derived from an EMBL/GenBank/DDBJ whole genome shotgun (WGS) entry which is preliminary data.</text>
</comment>
<evidence type="ECO:0000313" key="2">
    <source>
        <dbReference type="EMBL" id="TFZ03074.1"/>
    </source>
</evidence>
<protein>
    <submittedName>
        <fullName evidence="2">Uncharacterized protein</fullName>
    </submittedName>
</protein>
<gene>
    <name evidence="2" type="ORF">EZ313_17835</name>
</gene>
<evidence type="ECO:0000313" key="3">
    <source>
        <dbReference type="Proteomes" id="UP000298180"/>
    </source>
</evidence>
<dbReference type="RefSeq" id="WP_135264597.1">
    <property type="nucleotide sequence ID" value="NZ_SMLM01000002.1"/>
</dbReference>
<proteinExistence type="predicted"/>
<reference evidence="2 3" key="1">
    <citation type="submission" date="2019-03" db="EMBL/GenBank/DDBJ databases">
        <title>Ramlibacter henchirensis DSM 14656, whole genome shotgun sequence.</title>
        <authorList>
            <person name="Zhang X."/>
            <person name="Feng G."/>
            <person name="Zhu H."/>
        </authorList>
    </citation>
    <scope>NUCLEOTIDE SEQUENCE [LARGE SCALE GENOMIC DNA]</scope>
    <source>
        <strain evidence="2 3">DSM 14656</strain>
    </source>
</reference>
<name>A0A4Z0BX49_9BURK</name>
<dbReference type="AlphaFoldDB" id="A0A4Z0BX49"/>
<feature type="region of interest" description="Disordered" evidence="1">
    <location>
        <begin position="258"/>
        <end position="278"/>
    </location>
</feature>
<accession>A0A4Z0BX49</accession>
<organism evidence="2 3">
    <name type="scientific">Ramlibacter henchirensis</name>
    <dbReference type="NCBI Taxonomy" id="204072"/>
    <lineage>
        <taxon>Bacteria</taxon>
        <taxon>Pseudomonadati</taxon>
        <taxon>Pseudomonadota</taxon>
        <taxon>Betaproteobacteria</taxon>
        <taxon>Burkholderiales</taxon>
        <taxon>Comamonadaceae</taxon>
        <taxon>Ramlibacter</taxon>
    </lineage>
</organism>
<keyword evidence="3" id="KW-1185">Reference proteome</keyword>